<evidence type="ECO:0000313" key="4">
    <source>
        <dbReference type="EMBL" id="TGD21286.1"/>
    </source>
</evidence>
<dbReference type="InterPro" id="IPR051317">
    <property type="entry name" value="Gfo/Idh/MocA_oxidoreduct"/>
</dbReference>
<dbReference type="PANTHER" id="PTHR43708:SF7">
    <property type="entry name" value="OXIDOREDUCTASE"/>
    <property type="match status" value="1"/>
</dbReference>
<sequence>MKKLTIAYIGNGKSANRYHLPFSLKLKDEIKVKTIYAPKISHDVWPEIPGINYTTNIDDIYNDEEIQLVVLSVPAEIHYSMAKEVLNHGKNVLVEKPFTQTEAQAKELFALAKEKGLLIQCYQNRRFDSDFLTVQKVIESGKLGDILELESTYDYFRPYVPEHEKSFTVGHSYLYGHACHTLDQIISYFGKADKVHYDVRQLLGKNRMNDYFDIDMYYGVMKVSVKSSYFRLVPRPSFTVYGKKGVFVKQNMDRQEIDLKHFYMPNHEDFGIDKPEDYGTLTYMDENNQYHQEKVVSEVGDYSRVYHGLYEAIIEGKLKAVKDEETIYQIHMLETGIKQITESVDE</sequence>
<proteinExistence type="inferred from homology"/>
<comment type="caution">
    <text evidence="4">The sequence shown here is derived from an EMBL/GenBank/DDBJ whole genome shotgun (WGS) entry which is preliminary data.</text>
</comment>
<dbReference type="EMBL" id="RKLY01000041">
    <property type="protein sequence ID" value="TGD21286.1"/>
    <property type="molecule type" value="Genomic_DNA"/>
</dbReference>
<dbReference type="InterPro" id="IPR004104">
    <property type="entry name" value="Gfo/Idh/MocA-like_OxRdtase_C"/>
</dbReference>
<name>A0A4Z0JF81_9LACO</name>
<evidence type="ECO:0000259" key="3">
    <source>
        <dbReference type="Pfam" id="PF02894"/>
    </source>
</evidence>
<dbReference type="InterPro" id="IPR036291">
    <property type="entry name" value="NAD(P)-bd_dom_sf"/>
</dbReference>
<evidence type="ECO:0000313" key="5">
    <source>
        <dbReference type="Proteomes" id="UP000298021"/>
    </source>
</evidence>
<dbReference type="Gene3D" id="3.40.50.720">
    <property type="entry name" value="NAD(P)-binding Rossmann-like Domain"/>
    <property type="match status" value="1"/>
</dbReference>
<dbReference type="OrthoDB" id="9815825at2"/>
<dbReference type="GO" id="GO:0000166">
    <property type="term" value="F:nucleotide binding"/>
    <property type="evidence" value="ECO:0007669"/>
    <property type="project" value="InterPro"/>
</dbReference>
<dbReference type="Proteomes" id="UP000298021">
    <property type="component" value="Unassembled WGS sequence"/>
</dbReference>
<feature type="domain" description="Gfo/Idh/MocA-like oxidoreductase C-terminal" evidence="3">
    <location>
        <begin position="136"/>
        <end position="342"/>
    </location>
</feature>
<gene>
    <name evidence="4" type="ORF">EGT49_11480</name>
</gene>
<protein>
    <submittedName>
        <fullName evidence="4">NAD(P)-dependent oxidoreductase</fullName>
    </submittedName>
</protein>
<dbReference type="Pfam" id="PF02894">
    <property type="entry name" value="GFO_IDH_MocA_C"/>
    <property type="match status" value="1"/>
</dbReference>
<dbReference type="Pfam" id="PF01408">
    <property type="entry name" value="GFO_IDH_MocA"/>
    <property type="match status" value="1"/>
</dbReference>
<dbReference type="AlphaFoldDB" id="A0A4Z0JF81"/>
<reference evidence="4 5" key="1">
    <citation type="submission" date="2018-10" db="EMBL/GenBank/DDBJ databases">
        <title>Lactobacillus sp. R7 and Lactobacillus sp. R19 isolated from fermented mustard green product of Taiwan.</title>
        <authorList>
            <person name="Lin S.-T."/>
        </authorList>
    </citation>
    <scope>NUCLEOTIDE SEQUENCE [LARGE SCALE GENOMIC DNA]</scope>
    <source>
        <strain evidence="4 5">BCRC 81127</strain>
    </source>
</reference>
<evidence type="ECO:0000256" key="1">
    <source>
        <dbReference type="ARBA" id="ARBA00010928"/>
    </source>
</evidence>
<accession>A0A4Z0JF81</accession>
<evidence type="ECO:0000259" key="2">
    <source>
        <dbReference type="Pfam" id="PF01408"/>
    </source>
</evidence>
<dbReference type="PANTHER" id="PTHR43708">
    <property type="entry name" value="CONSERVED EXPRESSED OXIDOREDUCTASE (EUROFUNG)"/>
    <property type="match status" value="1"/>
</dbReference>
<dbReference type="Gene3D" id="3.30.360.10">
    <property type="entry name" value="Dihydrodipicolinate Reductase, domain 2"/>
    <property type="match status" value="1"/>
</dbReference>
<organism evidence="4 5">
    <name type="scientific">Companilactobacillus suantsaicola</name>
    <dbReference type="NCBI Taxonomy" id="2487723"/>
    <lineage>
        <taxon>Bacteria</taxon>
        <taxon>Bacillati</taxon>
        <taxon>Bacillota</taxon>
        <taxon>Bacilli</taxon>
        <taxon>Lactobacillales</taxon>
        <taxon>Lactobacillaceae</taxon>
        <taxon>Companilactobacillus</taxon>
    </lineage>
</organism>
<dbReference type="SUPFAM" id="SSF51735">
    <property type="entry name" value="NAD(P)-binding Rossmann-fold domains"/>
    <property type="match status" value="1"/>
</dbReference>
<keyword evidence="5" id="KW-1185">Reference proteome</keyword>
<dbReference type="InterPro" id="IPR000683">
    <property type="entry name" value="Gfo/Idh/MocA-like_OxRdtase_N"/>
</dbReference>
<comment type="similarity">
    <text evidence="1">Belongs to the Gfo/Idh/MocA family.</text>
</comment>
<dbReference type="RefSeq" id="WP_135374449.1">
    <property type="nucleotide sequence ID" value="NZ_RKLY01000041.1"/>
</dbReference>
<feature type="domain" description="Gfo/Idh/MocA-like oxidoreductase N-terminal" evidence="2">
    <location>
        <begin position="5"/>
        <end position="120"/>
    </location>
</feature>